<feature type="region of interest" description="Disordered" evidence="1">
    <location>
        <begin position="180"/>
        <end position="202"/>
    </location>
</feature>
<keyword evidence="3" id="KW-1185">Reference proteome</keyword>
<feature type="region of interest" description="Disordered" evidence="1">
    <location>
        <begin position="1"/>
        <end position="88"/>
    </location>
</feature>
<dbReference type="RefSeq" id="XP_040774178.1">
    <property type="nucleotide sequence ID" value="XM_040925664.1"/>
</dbReference>
<reference evidence="2" key="1">
    <citation type="journal article" date="2020" name="Phytopathology">
        <title>Genome sequence of the chestnut blight fungus Cryphonectria parasitica EP155: A fundamental resource for an archetypical invasive plant pathogen.</title>
        <authorList>
            <person name="Crouch J.A."/>
            <person name="Dawe A."/>
            <person name="Aerts A."/>
            <person name="Barry K."/>
            <person name="Churchill A.C.L."/>
            <person name="Grimwood J."/>
            <person name="Hillman B."/>
            <person name="Milgroom M.G."/>
            <person name="Pangilinan J."/>
            <person name="Smith M."/>
            <person name="Salamov A."/>
            <person name="Schmutz J."/>
            <person name="Yadav J."/>
            <person name="Grigoriev I.V."/>
            <person name="Nuss D."/>
        </authorList>
    </citation>
    <scope>NUCLEOTIDE SEQUENCE</scope>
    <source>
        <strain evidence="2">EP155</strain>
    </source>
</reference>
<evidence type="ECO:0000256" key="1">
    <source>
        <dbReference type="SAM" id="MobiDB-lite"/>
    </source>
</evidence>
<dbReference type="Proteomes" id="UP000803844">
    <property type="component" value="Unassembled WGS sequence"/>
</dbReference>
<evidence type="ECO:0000313" key="2">
    <source>
        <dbReference type="EMBL" id="KAF3763217.1"/>
    </source>
</evidence>
<feature type="compositionally biased region" description="Basic residues" evidence="1">
    <location>
        <begin position="43"/>
        <end position="55"/>
    </location>
</feature>
<protein>
    <submittedName>
        <fullName evidence="2">Uncharacterized protein</fullName>
    </submittedName>
</protein>
<comment type="caution">
    <text evidence="2">The sequence shown here is derived from an EMBL/GenBank/DDBJ whole genome shotgun (WGS) entry which is preliminary data.</text>
</comment>
<dbReference type="GeneID" id="63842793"/>
<sequence>MYSPPAIFADPGGRPLHTASTPCQHKPAGQPIPSYLVGDSDKHKKKHEKSSRSRRGTSSVPYKQTAVANQPRQTTTVGHIPPPAHLPPHTIAVPTSFSLYNRARMPWHERLFLGTRKDPLYRISSSRAEVRLRSGLEAHEPVVAALRHKCIKSSSSGHVTLARDGGRVFHLHERYGFTVDVPRPGAGDTNGTGPGKIRESTRPEKFEWRYSRGLAVRTLGRRSGYKLVRLATDAGSAGGELATGGGEVVAVLTTHSGHSPWNKAAKFRFQGSGAQGILGERWQLMAVMTGIGIWDISRKKR</sequence>
<dbReference type="EMBL" id="MU032349">
    <property type="protein sequence ID" value="KAF3763217.1"/>
    <property type="molecule type" value="Genomic_DNA"/>
</dbReference>
<name>A0A9P5CMF9_CRYP1</name>
<accession>A0A9P5CMF9</accession>
<dbReference type="AlphaFoldDB" id="A0A9P5CMF9"/>
<feature type="compositionally biased region" description="Polar residues" evidence="1">
    <location>
        <begin position="56"/>
        <end position="77"/>
    </location>
</feature>
<gene>
    <name evidence="2" type="ORF">M406DRAFT_73841</name>
</gene>
<dbReference type="OrthoDB" id="5073671at2759"/>
<organism evidence="2 3">
    <name type="scientific">Cryphonectria parasitica (strain ATCC 38755 / EP155)</name>
    <dbReference type="NCBI Taxonomy" id="660469"/>
    <lineage>
        <taxon>Eukaryota</taxon>
        <taxon>Fungi</taxon>
        <taxon>Dikarya</taxon>
        <taxon>Ascomycota</taxon>
        <taxon>Pezizomycotina</taxon>
        <taxon>Sordariomycetes</taxon>
        <taxon>Sordariomycetidae</taxon>
        <taxon>Diaporthales</taxon>
        <taxon>Cryphonectriaceae</taxon>
        <taxon>Cryphonectria-Endothia species complex</taxon>
        <taxon>Cryphonectria</taxon>
    </lineage>
</organism>
<proteinExistence type="predicted"/>
<evidence type="ECO:0000313" key="3">
    <source>
        <dbReference type="Proteomes" id="UP000803844"/>
    </source>
</evidence>